<name>A0A2W2AJF0_9BACT</name>
<reference evidence="2 3" key="1">
    <citation type="submission" date="2018-06" db="EMBL/GenBank/DDBJ databases">
        <title>Mucibacter soli gen. nov., sp. nov., a new member of the family Chitinophagaceae producing mucin.</title>
        <authorList>
            <person name="Kim M.-K."/>
            <person name="Park S."/>
            <person name="Kim T.-S."/>
            <person name="Joung Y."/>
            <person name="Han J.-H."/>
            <person name="Kim S.B."/>
        </authorList>
    </citation>
    <scope>NUCLEOTIDE SEQUENCE [LARGE SCALE GENOMIC DNA]</scope>
    <source>
        <strain evidence="2 3">R1-15</strain>
    </source>
</reference>
<protein>
    <recommendedName>
        <fullName evidence="4">Fibronectin type-III domain-containing protein</fullName>
    </recommendedName>
</protein>
<dbReference type="Proteomes" id="UP000248745">
    <property type="component" value="Unassembled WGS sequence"/>
</dbReference>
<dbReference type="OrthoDB" id="666207at2"/>
<dbReference type="Gene3D" id="2.60.40.10">
    <property type="entry name" value="Immunoglobulins"/>
    <property type="match status" value="1"/>
</dbReference>
<organism evidence="2 3">
    <name type="scientific">Taibaiella soli</name>
    <dbReference type="NCBI Taxonomy" id="1649169"/>
    <lineage>
        <taxon>Bacteria</taxon>
        <taxon>Pseudomonadati</taxon>
        <taxon>Bacteroidota</taxon>
        <taxon>Chitinophagia</taxon>
        <taxon>Chitinophagales</taxon>
        <taxon>Chitinophagaceae</taxon>
        <taxon>Taibaiella</taxon>
    </lineage>
</organism>
<dbReference type="EMBL" id="QKTW01000010">
    <property type="protein sequence ID" value="PZF73642.1"/>
    <property type="molecule type" value="Genomic_DNA"/>
</dbReference>
<feature type="chain" id="PRO_5015896876" description="Fibronectin type-III domain-containing protein" evidence="1">
    <location>
        <begin position="27"/>
        <end position="351"/>
    </location>
</feature>
<keyword evidence="1" id="KW-0732">Signal</keyword>
<dbReference type="InterPro" id="IPR013783">
    <property type="entry name" value="Ig-like_fold"/>
</dbReference>
<gene>
    <name evidence="2" type="ORF">DN068_06485</name>
</gene>
<feature type="signal peptide" evidence="1">
    <location>
        <begin position="1"/>
        <end position="26"/>
    </location>
</feature>
<proteinExistence type="predicted"/>
<dbReference type="AlphaFoldDB" id="A0A2W2AJF0"/>
<dbReference type="RefSeq" id="WP_110998092.1">
    <property type="nucleotide sequence ID" value="NZ_QKTW01000010.1"/>
</dbReference>
<sequence>MSTKNLKAMAFAGTFMLLLNVSTSFGQHSCPSIASRNNGNGGGNGCAGVSGTPVATDMTGTYAIVPSGAKTAEIVWKHVNGDAWATNPPAIVAVYATASGASTPLNTYPGPAGTPSASGVPNCFYTGTSGNGNMPNAGIISFRFATPTNISDYKVCTYDFGSSNANIANPASLPIAPLDVKFTGFTVSNHNNEVSVAWSVADPINVSEYTVERSFDGSNFDRIYTTADLSETTYSYVDDLQKSNFSGAAFYRIKEIDVDGKQTVTTVERIALNAASDNLSLYYAGDKVIVQAPSAEPATIQYLNINGQILSQEQVTLNNGNNYFNISNSNSVGLVRVVASNNVFFCKVPLH</sequence>
<evidence type="ECO:0008006" key="4">
    <source>
        <dbReference type="Google" id="ProtNLM"/>
    </source>
</evidence>
<comment type="caution">
    <text evidence="2">The sequence shown here is derived from an EMBL/GenBank/DDBJ whole genome shotgun (WGS) entry which is preliminary data.</text>
</comment>
<accession>A0A2W2AJF0</accession>
<keyword evidence="3" id="KW-1185">Reference proteome</keyword>
<evidence type="ECO:0000313" key="3">
    <source>
        <dbReference type="Proteomes" id="UP000248745"/>
    </source>
</evidence>
<evidence type="ECO:0000256" key="1">
    <source>
        <dbReference type="SAM" id="SignalP"/>
    </source>
</evidence>
<evidence type="ECO:0000313" key="2">
    <source>
        <dbReference type="EMBL" id="PZF73642.1"/>
    </source>
</evidence>